<dbReference type="InterPro" id="IPR018062">
    <property type="entry name" value="HTH_AraC-typ_CS"/>
</dbReference>
<name>A0ABN6XTD3_9MICO</name>
<accession>A0ABN6XTD3</accession>
<dbReference type="Pfam" id="PF12833">
    <property type="entry name" value="HTH_18"/>
    <property type="match status" value="1"/>
</dbReference>
<dbReference type="PROSITE" id="PS00041">
    <property type="entry name" value="HTH_ARAC_FAMILY_1"/>
    <property type="match status" value="1"/>
</dbReference>
<proteinExistence type="predicted"/>
<dbReference type="PANTHER" id="PTHR46796">
    <property type="entry name" value="HTH-TYPE TRANSCRIPTIONAL ACTIVATOR RHAS-RELATED"/>
    <property type="match status" value="1"/>
</dbReference>
<dbReference type="SUPFAM" id="SSF46689">
    <property type="entry name" value="Homeodomain-like"/>
    <property type="match status" value="2"/>
</dbReference>
<dbReference type="SMART" id="SM00342">
    <property type="entry name" value="HTH_ARAC"/>
    <property type="match status" value="1"/>
</dbReference>
<evidence type="ECO:0000256" key="3">
    <source>
        <dbReference type="ARBA" id="ARBA00023163"/>
    </source>
</evidence>
<dbReference type="Gene3D" id="1.10.10.60">
    <property type="entry name" value="Homeodomain-like"/>
    <property type="match status" value="2"/>
</dbReference>
<dbReference type="InterPro" id="IPR018060">
    <property type="entry name" value="HTH_AraC"/>
</dbReference>
<gene>
    <name evidence="5" type="ORF">GCM10025867_05100</name>
</gene>
<feature type="domain" description="HTH araC/xylS-type" evidence="4">
    <location>
        <begin position="1"/>
        <end position="94"/>
    </location>
</feature>
<dbReference type="EMBL" id="AP027732">
    <property type="protein sequence ID" value="BDZ48269.1"/>
    <property type="molecule type" value="Genomic_DNA"/>
</dbReference>
<reference evidence="6" key="1">
    <citation type="journal article" date="2019" name="Int. J. Syst. Evol. Microbiol.">
        <title>The Global Catalogue of Microorganisms (GCM) 10K type strain sequencing project: providing services to taxonomists for standard genome sequencing and annotation.</title>
        <authorList>
            <consortium name="The Broad Institute Genomics Platform"/>
            <consortium name="The Broad Institute Genome Sequencing Center for Infectious Disease"/>
            <person name="Wu L."/>
            <person name="Ma J."/>
        </authorList>
    </citation>
    <scope>NUCLEOTIDE SEQUENCE [LARGE SCALE GENOMIC DNA]</scope>
    <source>
        <strain evidence="6">NBRC 108728</strain>
    </source>
</reference>
<organism evidence="5 6">
    <name type="scientific">Frondihabitans sucicola</name>
    <dbReference type="NCBI Taxonomy" id="1268041"/>
    <lineage>
        <taxon>Bacteria</taxon>
        <taxon>Bacillati</taxon>
        <taxon>Actinomycetota</taxon>
        <taxon>Actinomycetes</taxon>
        <taxon>Micrococcales</taxon>
        <taxon>Microbacteriaceae</taxon>
        <taxon>Frondihabitans</taxon>
    </lineage>
</organism>
<dbReference type="Proteomes" id="UP001321486">
    <property type="component" value="Chromosome"/>
</dbReference>
<sequence length="121" mass="13596">MDRDFADSSLDLDRIASVAFLSKWSFVRRFSKQFGLTPGAYLTRRRIERAQDLLRFANLTVTEVCVAVGYLSIGSFSSAFRTATSESPSAFQQRWRGIGHPRIPGCEILMHTPASRPLPLD</sequence>
<evidence type="ECO:0000313" key="5">
    <source>
        <dbReference type="EMBL" id="BDZ48269.1"/>
    </source>
</evidence>
<evidence type="ECO:0000259" key="4">
    <source>
        <dbReference type="PROSITE" id="PS01124"/>
    </source>
</evidence>
<dbReference type="InterPro" id="IPR009057">
    <property type="entry name" value="Homeodomain-like_sf"/>
</dbReference>
<evidence type="ECO:0000256" key="2">
    <source>
        <dbReference type="ARBA" id="ARBA00023125"/>
    </source>
</evidence>
<evidence type="ECO:0000313" key="6">
    <source>
        <dbReference type="Proteomes" id="UP001321486"/>
    </source>
</evidence>
<keyword evidence="1" id="KW-0805">Transcription regulation</keyword>
<keyword evidence="6" id="KW-1185">Reference proteome</keyword>
<dbReference type="PROSITE" id="PS01124">
    <property type="entry name" value="HTH_ARAC_FAMILY_2"/>
    <property type="match status" value="1"/>
</dbReference>
<keyword evidence="3" id="KW-0804">Transcription</keyword>
<keyword evidence="2" id="KW-0238">DNA-binding</keyword>
<evidence type="ECO:0000256" key="1">
    <source>
        <dbReference type="ARBA" id="ARBA00023015"/>
    </source>
</evidence>
<dbReference type="InterPro" id="IPR050204">
    <property type="entry name" value="AraC_XylS_family_regulators"/>
</dbReference>
<protein>
    <recommendedName>
        <fullName evidence="4">HTH araC/xylS-type domain-containing protein</fullName>
    </recommendedName>
</protein>